<keyword evidence="4" id="KW-1185">Reference proteome</keyword>
<feature type="region of interest" description="Disordered" evidence="1">
    <location>
        <begin position="184"/>
        <end position="212"/>
    </location>
</feature>
<dbReference type="STRING" id="1249552.PS2015_2251"/>
<evidence type="ECO:0008006" key="5">
    <source>
        <dbReference type="Google" id="ProtNLM"/>
    </source>
</evidence>
<feature type="transmembrane region" description="Helical" evidence="2">
    <location>
        <begin position="269"/>
        <end position="292"/>
    </location>
</feature>
<dbReference type="AlphaFoldDB" id="A0A0S2KEX0"/>
<evidence type="ECO:0000313" key="3">
    <source>
        <dbReference type="EMBL" id="ALO46886.1"/>
    </source>
</evidence>
<reference evidence="3 4" key="1">
    <citation type="submission" date="2015-11" db="EMBL/GenBank/DDBJ databases">
        <authorList>
            <person name="Zhang Y."/>
            <person name="Guo Z."/>
        </authorList>
    </citation>
    <scope>NUCLEOTIDE SEQUENCE [LARGE SCALE GENOMIC DNA]</scope>
    <source>
        <strain evidence="3 4">KCTC 32221</strain>
    </source>
</reference>
<sequence length="400" mass="45448">MGTNTSDLPEHCLNCRTPLQGQWCHHCGQKAKSQVRHFGSVFMDIMDTVFEYDNRIWRTLVPLYFRPGKITRDYIVGKRARYVLPFRLFFVLSVVSFLILQLFAVPDRIMTLDTSAGIEQFVQLDTPERVIAERDRRLLEVEQTITDLLNDEQSTANDLTVRTLEAARSAINQAADRRLAELEQSSGVSELSGLAESTPGMPEQSEAVEDTDADGGIVIDGVSWSPTDNPVQVSWLPDRGNELINSWMEQGVQNLEQVSDDPRQLVESMLSLLPIVLFFMMPVFALLLKGFYLFSGRIYMEHFVVALHSHSFLFLAMLIALLLFTLQGWTADGSILNSGFNTLYWLAIWWIPLYLLLMQRRMYEQGWIMTLLKYCAVGIVYIFLVVFALLAAALISLVSL</sequence>
<dbReference type="Pfam" id="PF12412">
    <property type="entry name" value="DUF3667"/>
    <property type="match status" value="1"/>
</dbReference>
<dbReference type="EMBL" id="CP013189">
    <property type="protein sequence ID" value="ALO46886.1"/>
    <property type="molecule type" value="Genomic_DNA"/>
</dbReference>
<evidence type="ECO:0000256" key="2">
    <source>
        <dbReference type="SAM" id="Phobius"/>
    </source>
</evidence>
<feature type="transmembrane region" description="Helical" evidence="2">
    <location>
        <begin position="82"/>
        <end position="104"/>
    </location>
</feature>
<dbReference type="Proteomes" id="UP000065641">
    <property type="component" value="Chromosome"/>
</dbReference>
<proteinExistence type="predicted"/>
<dbReference type="KEGG" id="pspi:PS2015_2251"/>
<gene>
    <name evidence="3" type="ORF">PS2015_2251</name>
</gene>
<accession>A0A0S2KEX0</accession>
<feature type="transmembrane region" description="Helical" evidence="2">
    <location>
        <begin position="312"/>
        <end position="330"/>
    </location>
</feature>
<feature type="transmembrane region" description="Helical" evidence="2">
    <location>
        <begin position="371"/>
        <end position="398"/>
    </location>
</feature>
<protein>
    <recommendedName>
        <fullName evidence="5">DUF3667 domain-containing protein</fullName>
    </recommendedName>
</protein>
<keyword evidence="2" id="KW-0812">Transmembrane</keyword>
<keyword evidence="2" id="KW-1133">Transmembrane helix</keyword>
<keyword evidence="2" id="KW-0472">Membrane</keyword>
<organism evidence="3 4">
    <name type="scientific">Pseudohongiella spirulinae</name>
    <dbReference type="NCBI Taxonomy" id="1249552"/>
    <lineage>
        <taxon>Bacteria</taxon>
        <taxon>Pseudomonadati</taxon>
        <taxon>Pseudomonadota</taxon>
        <taxon>Gammaproteobacteria</taxon>
        <taxon>Pseudomonadales</taxon>
        <taxon>Pseudohongiellaceae</taxon>
        <taxon>Pseudohongiella</taxon>
    </lineage>
</organism>
<name>A0A0S2KEX0_9GAMM</name>
<feature type="transmembrane region" description="Helical" evidence="2">
    <location>
        <begin position="342"/>
        <end position="359"/>
    </location>
</feature>
<dbReference type="InterPro" id="IPR022134">
    <property type="entry name" value="DUF3667"/>
</dbReference>
<evidence type="ECO:0000313" key="4">
    <source>
        <dbReference type="Proteomes" id="UP000065641"/>
    </source>
</evidence>
<evidence type="ECO:0000256" key="1">
    <source>
        <dbReference type="SAM" id="MobiDB-lite"/>
    </source>
</evidence>